<organism evidence="1">
    <name type="scientific">Acinetobacter nosocomialis</name>
    <dbReference type="NCBI Taxonomy" id="106654"/>
    <lineage>
        <taxon>Bacteria</taxon>
        <taxon>Pseudomonadati</taxon>
        <taxon>Pseudomonadota</taxon>
        <taxon>Gammaproteobacteria</taxon>
        <taxon>Moraxellales</taxon>
        <taxon>Moraxellaceae</taxon>
        <taxon>Acinetobacter</taxon>
        <taxon>Acinetobacter calcoaceticus/baumannii complex</taxon>
    </lineage>
</organism>
<dbReference type="AlphaFoldDB" id="A0A7S9DQI1"/>
<protein>
    <submittedName>
        <fullName evidence="1">Uncharacterized protein</fullName>
    </submittedName>
</protein>
<dbReference type="EMBL" id="MT742183">
    <property type="protein sequence ID" value="QPG01994.1"/>
    <property type="molecule type" value="Genomic_DNA"/>
</dbReference>
<keyword evidence="1" id="KW-0614">Plasmid</keyword>
<sequence>MSPVWSALFQARIRSRTCAPGGVVEVMSVMVFSSGWNASRFEPQRLVTLRVERGGEVFVHDLPLAVLLAETGRHAHPAGHLLAVRSGTAAAVEAVGEGEFVAGGDLQLMEFEDHRTGAHRHAGFPMLAVGVGALELQLRDRIEGDDVRRVVGEDAIDVLGANRVRPVFQLAAKLCFSACEGGCGVHDGSPSCG</sequence>
<geneLocation type="plasmid" evidence="1">
    <name>pWM98B</name>
</geneLocation>
<evidence type="ECO:0000313" key="1">
    <source>
        <dbReference type="EMBL" id="QPG01994.1"/>
    </source>
</evidence>
<gene>
    <name evidence="1" type="ORF">WM98B_00141</name>
</gene>
<accession>A0A7S9DQI1</accession>
<reference evidence="1" key="1">
    <citation type="submission" date="2020-07" db="EMBL/GenBank/DDBJ databases">
        <title>A novel family of multi-drug resistance mega-plasmids in Acinetobacter species.</title>
        <authorList>
            <person name="Ghaly T.M."/>
            <person name="Sajjad A."/>
            <person name="Tetu S.G."/>
            <person name="Gillings M.R."/>
        </authorList>
    </citation>
    <scope>NUCLEOTIDE SEQUENCE</scope>
    <source>
        <strain evidence="1">WM98B</strain>
        <plasmid evidence="1">pWM98B</plasmid>
    </source>
</reference>
<name>A0A7S9DQI1_ACINO</name>
<proteinExistence type="predicted"/>